<name>A0A810MRE4_9ACTN</name>
<evidence type="ECO:0000313" key="2">
    <source>
        <dbReference type="Proteomes" id="UP000680866"/>
    </source>
</evidence>
<dbReference type="RefSeq" id="WP_212820435.1">
    <property type="nucleotide sequence ID" value="NZ_AP023359.1"/>
</dbReference>
<proteinExistence type="predicted"/>
<gene>
    <name evidence="1" type="ORF">Prubr_00510</name>
</gene>
<protein>
    <submittedName>
        <fullName evidence="1">Uncharacterized protein</fullName>
    </submittedName>
</protein>
<dbReference type="KEGG" id="pry:Prubr_00510"/>
<sequence length="67" mass="7741">MARRWIKLELPDDLPTSKYADIGHAIYFLARAGLPDGDFQLITDDIDSPETLNARYERHAQADPWIR</sequence>
<dbReference type="EMBL" id="AP023359">
    <property type="protein sequence ID" value="BCJ63030.1"/>
    <property type="molecule type" value="Genomic_DNA"/>
</dbReference>
<dbReference type="Proteomes" id="UP000680866">
    <property type="component" value="Chromosome"/>
</dbReference>
<dbReference type="AlphaFoldDB" id="A0A810MRE4"/>
<organism evidence="1 2">
    <name type="scientific">Polymorphospora rubra</name>
    <dbReference type="NCBI Taxonomy" id="338584"/>
    <lineage>
        <taxon>Bacteria</taxon>
        <taxon>Bacillati</taxon>
        <taxon>Actinomycetota</taxon>
        <taxon>Actinomycetes</taxon>
        <taxon>Micromonosporales</taxon>
        <taxon>Micromonosporaceae</taxon>
        <taxon>Polymorphospora</taxon>
    </lineage>
</organism>
<evidence type="ECO:0000313" key="1">
    <source>
        <dbReference type="EMBL" id="BCJ63030.1"/>
    </source>
</evidence>
<keyword evidence="2" id="KW-1185">Reference proteome</keyword>
<accession>A0A810MRE4</accession>
<reference evidence="1" key="1">
    <citation type="submission" date="2020-08" db="EMBL/GenBank/DDBJ databases">
        <title>Whole genome shotgun sequence of Polymorphospora rubra NBRC 101157.</title>
        <authorList>
            <person name="Komaki H."/>
            <person name="Tamura T."/>
        </authorList>
    </citation>
    <scope>NUCLEOTIDE SEQUENCE</scope>
    <source>
        <strain evidence="1">NBRC 101157</strain>
    </source>
</reference>